<dbReference type="STRING" id="1841861.GCA_900157365_05835"/>
<keyword evidence="3" id="KW-1185">Reference proteome</keyword>
<dbReference type="RefSeq" id="WP_077078242.1">
    <property type="nucleotide sequence ID" value="NZ_FUEZ01000003.1"/>
</dbReference>
<evidence type="ECO:0000313" key="3">
    <source>
        <dbReference type="Proteomes" id="UP000240424"/>
    </source>
</evidence>
<dbReference type="GO" id="GO:0016705">
    <property type="term" value="F:oxidoreductase activity, acting on paired donors, with incorporation or reduction of molecular oxygen"/>
    <property type="evidence" value="ECO:0007669"/>
    <property type="project" value="InterPro"/>
</dbReference>
<dbReference type="OrthoDB" id="7376058at2"/>
<reference evidence="2 3" key="1">
    <citation type="submission" date="2017-01" db="EMBL/GenBank/DDBJ databases">
        <authorList>
            <consortium name="Urmite Genomes"/>
        </authorList>
    </citation>
    <scope>NUCLEOTIDE SEQUENCE [LARGE SCALE GENOMIC DNA]</scope>
    <source>
        <strain evidence="2 3">AB215</strain>
    </source>
</reference>
<comment type="similarity">
    <text evidence="1">Belongs to the cytochrome P450 family.</text>
</comment>
<dbReference type="Pfam" id="PF00067">
    <property type="entry name" value="p450"/>
    <property type="match status" value="2"/>
</dbReference>
<dbReference type="EMBL" id="FUEZ01000003">
    <property type="protein sequence ID" value="SPM39450.1"/>
    <property type="molecule type" value="Genomic_DNA"/>
</dbReference>
<dbReference type="SUPFAM" id="SSF48264">
    <property type="entry name" value="Cytochrome P450"/>
    <property type="match status" value="1"/>
</dbReference>
<gene>
    <name evidence="2" type="ORF">MNAB215_1633</name>
</gene>
<dbReference type="InterPro" id="IPR001128">
    <property type="entry name" value="Cyt_P450"/>
</dbReference>
<organism evidence="2 3">
    <name type="scientific">Mycobacterium numidiamassiliense</name>
    <dbReference type="NCBI Taxonomy" id="1841861"/>
    <lineage>
        <taxon>Bacteria</taxon>
        <taxon>Bacillati</taxon>
        <taxon>Actinomycetota</taxon>
        <taxon>Actinomycetes</taxon>
        <taxon>Mycobacteriales</taxon>
        <taxon>Mycobacteriaceae</taxon>
        <taxon>Mycobacterium</taxon>
    </lineage>
</organism>
<evidence type="ECO:0000313" key="2">
    <source>
        <dbReference type="EMBL" id="SPM39450.1"/>
    </source>
</evidence>
<dbReference type="PANTHER" id="PTHR24291:SF201">
    <property type="entry name" value="CYTOCHROME P450, FAMILY 4, SUBFAMILY B, POLYPEPTIDE 7"/>
    <property type="match status" value="1"/>
</dbReference>
<dbReference type="InterPro" id="IPR036396">
    <property type="entry name" value="Cyt_P450_sf"/>
</dbReference>
<name>A0A2U3P6U2_9MYCO</name>
<dbReference type="InterPro" id="IPR050196">
    <property type="entry name" value="Cytochrome_P450_Monoox"/>
</dbReference>
<dbReference type="GO" id="GO:0020037">
    <property type="term" value="F:heme binding"/>
    <property type="evidence" value="ECO:0007669"/>
    <property type="project" value="InterPro"/>
</dbReference>
<evidence type="ECO:0000256" key="1">
    <source>
        <dbReference type="ARBA" id="ARBA00010617"/>
    </source>
</evidence>
<dbReference type="PANTHER" id="PTHR24291">
    <property type="entry name" value="CYTOCHROME P450 FAMILY 4"/>
    <property type="match status" value="1"/>
</dbReference>
<protein>
    <submittedName>
        <fullName evidence="2">Cytochrome P450</fullName>
    </submittedName>
</protein>
<dbReference type="Proteomes" id="UP000240424">
    <property type="component" value="Unassembled WGS sequence"/>
</dbReference>
<proteinExistence type="inferred from homology"/>
<dbReference type="Gene3D" id="1.10.630.10">
    <property type="entry name" value="Cytochrome P450"/>
    <property type="match status" value="1"/>
</dbReference>
<dbReference type="GO" id="GO:0005506">
    <property type="term" value="F:iron ion binding"/>
    <property type="evidence" value="ECO:0007669"/>
    <property type="project" value="InterPro"/>
</dbReference>
<dbReference type="GO" id="GO:0004497">
    <property type="term" value="F:monooxygenase activity"/>
    <property type="evidence" value="ECO:0007669"/>
    <property type="project" value="InterPro"/>
</dbReference>
<dbReference type="AlphaFoldDB" id="A0A2U3P6U2"/>
<sequence>MSSTIAFPHTSTAESLRFTTLVALPNLAEGLFSRRPTVTAALNRVGVARRAHRLLTALRRRYGDGPIWVNVGGKQTLLVFGPDQIRFVLSHAPEPFASDPEPKLSGMNKFQPHALTISRGSHWSDRRRFTDAVLAHATGSGAIANRCETVAHEEARAIPDNLDWPRFHTAIQRISRRIILGDNATDDEQISAQLAALMTKANPPGKGDPKSFSTFLAALGRYVQAAEASSLVGQFAAAPASDITHPTHQVIHWMFAMGDTLAINLWRCLALLAAHPAILAKAQNGIDEQHSHDYLVGCLSEAMRLWPSTPVLARTLTRVTEWGGATVPEGTQVMIVNTFNHRDTSRFPEADHFNPTAWTEGSAESCWSFNFFSHGPQRCPGADLALQIGAVVLTTLLSERSPAAAGVKLNPHNPLPLTLDHSRLQIRLTPRQRTPPAAS</sequence>
<accession>A0A2U3P6U2</accession>